<dbReference type="STRING" id="228958.SAMN04488007_3310"/>
<dbReference type="EMBL" id="FQZX01000003">
    <property type="protein sequence ID" value="SHK58889.1"/>
    <property type="molecule type" value="Genomic_DNA"/>
</dbReference>
<dbReference type="PANTHER" id="PTHR40254">
    <property type="entry name" value="BLR0577 PROTEIN"/>
    <property type="match status" value="1"/>
</dbReference>
<protein>
    <submittedName>
        <fullName evidence="2">Uncharacterized NAD(P)/FAD-binding protein YdhS</fullName>
    </submittedName>
</protein>
<dbReference type="OrthoDB" id="9785911at2"/>
<evidence type="ECO:0000313" key="2">
    <source>
        <dbReference type="EMBL" id="SHK58889.1"/>
    </source>
</evidence>
<feature type="domain" description="FAD-dependent urate hydroxylase HpyO/Asp monooxygenase CreE-like FAD/NAD(P)-binding" evidence="1">
    <location>
        <begin position="7"/>
        <end position="185"/>
    </location>
</feature>
<dbReference type="RefSeq" id="WP_073246271.1">
    <property type="nucleotide sequence ID" value="NZ_FQZX01000003.1"/>
</dbReference>
<accession>A0A1M6TPS8</accession>
<name>A0A1M6TPS8_9FLAO</name>
<dbReference type="Pfam" id="PF13454">
    <property type="entry name" value="NAD_binding_9"/>
    <property type="match status" value="1"/>
</dbReference>
<gene>
    <name evidence="2" type="ORF">SAMN04488007_3310</name>
</gene>
<proteinExistence type="predicted"/>
<keyword evidence="3" id="KW-1185">Reference proteome</keyword>
<dbReference type="PANTHER" id="PTHR40254:SF1">
    <property type="entry name" value="BLR0577 PROTEIN"/>
    <property type="match status" value="1"/>
</dbReference>
<evidence type="ECO:0000313" key="3">
    <source>
        <dbReference type="Proteomes" id="UP000184314"/>
    </source>
</evidence>
<evidence type="ECO:0000259" key="1">
    <source>
        <dbReference type="Pfam" id="PF13454"/>
    </source>
</evidence>
<dbReference type="InterPro" id="IPR052189">
    <property type="entry name" value="L-asp_N-monooxygenase_NS-form"/>
</dbReference>
<dbReference type="Proteomes" id="UP000184314">
    <property type="component" value="Unassembled WGS sequence"/>
</dbReference>
<dbReference type="AlphaFoldDB" id="A0A1M6TPS8"/>
<reference evidence="3" key="1">
    <citation type="submission" date="2016-11" db="EMBL/GenBank/DDBJ databases">
        <authorList>
            <person name="Varghese N."/>
            <person name="Submissions S."/>
        </authorList>
    </citation>
    <scope>NUCLEOTIDE SEQUENCE [LARGE SCALE GENOMIC DNA]</scope>
    <source>
        <strain evidence="3">DSM 16478</strain>
    </source>
</reference>
<organism evidence="2 3">
    <name type="scientific">Maribacter aquivivus</name>
    <dbReference type="NCBI Taxonomy" id="228958"/>
    <lineage>
        <taxon>Bacteria</taxon>
        <taxon>Pseudomonadati</taxon>
        <taxon>Bacteroidota</taxon>
        <taxon>Flavobacteriia</taxon>
        <taxon>Flavobacteriales</taxon>
        <taxon>Flavobacteriaceae</taxon>
        <taxon>Maribacter</taxon>
    </lineage>
</organism>
<dbReference type="InterPro" id="IPR038732">
    <property type="entry name" value="HpyO/CreE_NAD-binding"/>
</dbReference>
<sequence length="511" mass="57906">MSEKISFIGAGIATSYTLIPLIEKLLMDTKKVDLYLIDKTDNFYSGVPYGKQSGETVLLINDLKSFIPIESHRTHFKNWLNQNIKQLLKTFVKGGELSNTWISDNQKSMEIGEWDDLYVPRFFFGRYIEEQVKTQIKRAKDSKYITIKEIKKEAVDILQLEDGFIINFSDNSSLNCTKIVLSAGSLPNKKLFNQEDKTVSTLEYIDNLYLPTIDSNIKEAVNVLHNRNKNELKTNILVLGANASGLEAIYRIFDQQQFKKGQNTFTCLSTHGTMPDGTVNHDKLKTFNTVNLNLLKNSKDITADQIALAVNKDLDLAESLNLGAASTVGIISNGFGSLLPRLNQQELIKFACNHGNQIGRRQRCAGIHYLSVIDQLVDEKKFFQIKGRFQNLELLNNAFQLNYSSPENNVLKKINDFHIVINCLGSINLESEYIPELFKNIFNKNLASVNNSKIGIKVDSNLQASKDFYVAGPMLAGNLIEDRALWHLEHCGRIIWSSEILAEKIYKNLYL</sequence>